<accession>A0ACC5R9I7</accession>
<gene>
    <name evidence="1" type="ORF">JHL16_23475</name>
</gene>
<evidence type="ECO:0000313" key="1">
    <source>
        <dbReference type="EMBL" id="MBK1869341.1"/>
    </source>
</evidence>
<reference evidence="1" key="1">
    <citation type="submission" date="2021-01" db="EMBL/GenBank/DDBJ databases">
        <authorList>
            <person name="Sun Q."/>
        </authorList>
    </citation>
    <scope>NUCLEOTIDE SEQUENCE</scope>
    <source>
        <strain evidence="1">YIM B02566</strain>
    </source>
</reference>
<name>A0ACC5R9I7_9HYPH</name>
<proteinExistence type="predicted"/>
<keyword evidence="2" id="KW-1185">Reference proteome</keyword>
<comment type="caution">
    <text evidence="1">The sequence shown here is derived from an EMBL/GenBank/DDBJ whole genome shotgun (WGS) entry which is preliminary data.</text>
</comment>
<dbReference type="Proteomes" id="UP000616151">
    <property type="component" value="Unassembled WGS sequence"/>
</dbReference>
<sequence length="318" mass="33929">MSADNKLLAVLYACAAVGISSAGDSVVKWLSGNYPVHQILVVRCLIGIPILTFIVHKQASLASLTAPGMGLSLLRGLIMSSAYLAFILSIAAMPLADSVAIYFAMPLIVAVIAGPLLGEHVALHRWIAIIAGLVGVIVMINPGSGVFEPAALLSLYSAFGYAVSQTLARLVVRRVPPAAMAFHTNAVYLSLAIVLAIIFTQLDLSGVHHKSVAFLARPWHWPTPIDFGAMLLLGSTVAFAMVLFAMAYKSAESSFVAPFEYSAMFWAAALGFFVFGDVPGMRTLWGGAIVLLAGLFMLWADRRKDRLITAAQPQRQNA</sequence>
<evidence type="ECO:0000313" key="2">
    <source>
        <dbReference type="Proteomes" id="UP000616151"/>
    </source>
</evidence>
<organism evidence="1 2">
    <name type="scientific">Taklimakanibacter albus</name>
    <dbReference type="NCBI Taxonomy" id="2800327"/>
    <lineage>
        <taxon>Bacteria</taxon>
        <taxon>Pseudomonadati</taxon>
        <taxon>Pseudomonadota</taxon>
        <taxon>Alphaproteobacteria</taxon>
        <taxon>Hyphomicrobiales</taxon>
        <taxon>Aestuariivirgaceae</taxon>
        <taxon>Taklimakanibacter</taxon>
    </lineage>
</organism>
<protein>
    <submittedName>
        <fullName evidence="1">DMT family transporter</fullName>
    </submittedName>
</protein>
<dbReference type="EMBL" id="JAENHL010000008">
    <property type="protein sequence ID" value="MBK1869341.1"/>
    <property type="molecule type" value="Genomic_DNA"/>
</dbReference>